<gene>
    <name evidence="14" type="ORF">J5W02_14525</name>
</gene>
<evidence type="ECO:0000256" key="6">
    <source>
        <dbReference type="ARBA" id="ARBA00018679"/>
    </source>
</evidence>
<comment type="catalytic activity">
    <reaction evidence="10">
        <text>O-phospho-L-homoserine + H2O = L-threonine + phosphate</text>
        <dbReference type="Rhea" id="RHEA:10840"/>
        <dbReference type="ChEBI" id="CHEBI:15377"/>
        <dbReference type="ChEBI" id="CHEBI:43474"/>
        <dbReference type="ChEBI" id="CHEBI:57590"/>
        <dbReference type="ChEBI" id="CHEBI:57926"/>
        <dbReference type="EC" id="4.2.3.1"/>
    </reaction>
</comment>
<proteinExistence type="inferred from homology"/>
<dbReference type="RefSeq" id="WP_219966430.1">
    <property type="nucleotide sequence ID" value="NZ_JAGFNZ010000007.1"/>
</dbReference>
<dbReference type="Gene3D" id="3.90.1380.10">
    <property type="entry name" value="Threonine synthase, N-terminal domain"/>
    <property type="match status" value="1"/>
</dbReference>
<dbReference type="InterPro" id="IPR029144">
    <property type="entry name" value="Thr_synth_N"/>
</dbReference>
<dbReference type="GO" id="GO:0004795">
    <property type="term" value="F:threonine synthase activity"/>
    <property type="evidence" value="ECO:0007669"/>
    <property type="project" value="UniProtKB-EC"/>
</dbReference>
<keyword evidence="7" id="KW-0028">Amino-acid biosynthesis</keyword>
<evidence type="ECO:0000256" key="10">
    <source>
        <dbReference type="ARBA" id="ARBA00049144"/>
    </source>
</evidence>
<evidence type="ECO:0000259" key="13">
    <source>
        <dbReference type="Pfam" id="PF14821"/>
    </source>
</evidence>
<evidence type="ECO:0000256" key="4">
    <source>
        <dbReference type="ARBA" id="ARBA00005517"/>
    </source>
</evidence>
<feature type="domain" description="Threonine synthase N-terminal" evidence="13">
    <location>
        <begin position="2"/>
        <end position="79"/>
    </location>
</feature>
<dbReference type="CDD" id="cd01560">
    <property type="entry name" value="Thr-synth_2"/>
    <property type="match status" value="1"/>
</dbReference>
<comment type="function">
    <text evidence="2">Catalyzes the gamma-elimination of phosphate from L-phosphohomoserine and the beta-addition of water to produce L-threonine.</text>
</comment>
<dbReference type="PANTHER" id="PTHR43515:SF1">
    <property type="entry name" value="THREONINE SYNTHASE-LIKE 1"/>
    <property type="match status" value="1"/>
</dbReference>
<sequence>MNYHSTRNSGISVSSAQAISQGISKEGGLFVPEKLPHFLYSDLLELQHCSYTERAVRILSAFLSDFTAEEITECVKSAYTGGKFDQDMPAPISYLQNGKMNMYLLELWHGPTCAFKDMALQLLPHLLTKSLKKIQSSKTALILVATSGDTGKAALEGFKDVDGTRIQVFYPENGVSPMQKRQMNTQEGSNVSVCAIEGNFDDAQTGVKKIFTNPEISRLLEQNGIMFSSANSINWGRLLPQIVYYFSAYCDLMANGEIDYEGEKVNIVVPTGNFGNILAAYYAKKMGLPVKKLICASNANNVLTDFLNTGVYDRNRDFHTTISPSMDILVSSNLERLLYDLTGNNSEKITGWMNELSSSGRYKVDEDILSQIHELFYAGFCDDAATKETIKEIYQTENYLCDTHTAVAVNVYHQYAEAEQDEETPTIIVSTASPYKFADSVLNAVSSEYRADASEFEKVQELSAVTGTPIPTPIAELEAKKVRFDTICSKDKMGEAVLKTAGIKYTV</sequence>
<dbReference type="SUPFAM" id="SSF53686">
    <property type="entry name" value="Tryptophan synthase beta subunit-like PLP-dependent enzymes"/>
    <property type="match status" value="1"/>
</dbReference>
<evidence type="ECO:0000313" key="15">
    <source>
        <dbReference type="Proteomes" id="UP000719942"/>
    </source>
</evidence>
<comment type="pathway">
    <text evidence="3">Amino-acid biosynthesis; L-threonine biosynthesis; L-threonine from L-aspartate: step 5/5.</text>
</comment>
<dbReference type="Proteomes" id="UP000719942">
    <property type="component" value="Unassembled WGS sequence"/>
</dbReference>
<keyword evidence="15" id="KW-1185">Reference proteome</keyword>
<dbReference type="EC" id="4.2.3.1" evidence="5 11"/>
<evidence type="ECO:0000256" key="2">
    <source>
        <dbReference type="ARBA" id="ARBA00003648"/>
    </source>
</evidence>
<accession>A0ABS7DSC9</accession>
<evidence type="ECO:0000256" key="8">
    <source>
        <dbReference type="ARBA" id="ARBA00022697"/>
    </source>
</evidence>
<evidence type="ECO:0000256" key="11">
    <source>
        <dbReference type="NCBIfam" id="TIGR00260"/>
    </source>
</evidence>
<evidence type="ECO:0000256" key="1">
    <source>
        <dbReference type="ARBA" id="ARBA00001933"/>
    </source>
</evidence>
<organism evidence="14 15">
    <name type="scientific">Caproiciproducens faecalis</name>
    <dbReference type="NCBI Taxonomy" id="2820301"/>
    <lineage>
        <taxon>Bacteria</taxon>
        <taxon>Bacillati</taxon>
        <taxon>Bacillota</taxon>
        <taxon>Clostridia</taxon>
        <taxon>Eubacteriales</taxon>
        <taxon>Acutalibacteraceae</taxon>
        <taxon>Caproiciproducens</taxon>
    </lineage>
</organism>
<dbReference type="InterPro" id="IPR000634">
    <property type="entry name" value="Ser/Thr_deHydtase_PyrdxlP-BS"/>
</dbReference>
<evidence type="ECO:0000256" key="5">
    <source>
        <dbReference type="ARBA" id="ARBA00013028"/>
    </source>
</evidence>
<dbReference type="InterPro" id="IPR036052">
    <property type="entry name" value="TrpB-like_PALP_sf"/>
</dbReference>
<keyword evidence="9" id="KW-0663">Pyridoxal phosphate</keyword>
<dbReference type="InterPro" id="IPR004450">
    <property type="entry name" value="Thr_synthase-like"/>
</dbReference>
<dbReference type="Pfam" id="PF00291">
    <property type="entry name" value="PALP"/>
    <property type="match status" value="1"/>
</dbReference>
<feature type="domain" description="Tryptophan synthase beta chain-like PALP" evidence="12">
    <location>
        <begin position="101"/>
        <end position="424"/>
    </location>
</feature>
<evidence type="ECO:0000313" key="14">
    <source>
        <dbReference type="EMBL" id="MBW7574026.1"/>
    </source>
</evidence>
<comment type="cofactor">
    <cofactor evidence="1">
        <name>pyridoxal 5'-phosphate</name>
        <dbReference type="ChEBI" id="CHEBI:597326"/>
    </cofactor>
</comment>
<comment type="caution">
    <text evidence="14">The sequence shown here is derived from an EMBL/GenBank/DDBJ whole genome shotgun (WGS) entry which is preliminary data.</text>
</comment>
<dbReference type="InterPro" id="IPR001926">
    <property type="entry name" value="TrpB-like_PALP"/>
</dbReference>
<comment type="similarity">
    <text evidence="4">Belongs to the threonine synthase family.</text>
</comment>
<dbReference type="NCBIfam" id="TIGR00260">
    <property type="entry name" value="thrC"/>
    <property type="match status" value="1"/>
</dbReference>
<keyword evidence="8" id="KW-0791">Threonine biosynthesis</keyword>
<dbReference type="PANTHER" id="PTHR43515">
    <property type="entry name" value="THREONINE SYNTHASE-LIKE 1"/>
    <property type="match status" value="1"/>
</dbReference>
<evidence type="ECO:0000256" key="7">
    <source>
        <dbReference type="ARBA" id="ARBA00022605"/>
    </source>
</evidence>
<dbReference type="PROSITE" id="PS00165">
    <property type="entry name" value="DEHYDRATASE_SER_THR"/>
    <property type="match status" value="1"/>
</dbReference>
<reference evidence="14 15" key="1">
    <citation type="submission" date="2021-03" db="EMBL/GenBank/DDBJ databases">
        <title>Caproiciproducens sp. nov. isolated from feces of cow.</title>
        <authorList>
            <person name="Choi J.-Y."/>
        </authorList>
    </citation>
    <scope>NUCLEOTIDE SEQUENCE [LARGE SCALE GENOMIC DNA]</scope>
    <source>
        <strain evidence="14 15">AGMB10547</strain>
    </source>
</reference>
<evidence type="ECO:0000256" key="3">
    <source>
        <dbReference type="ARBA" id="ARBA00004979"/>
    </source>
</evidence>
<keyword evidence="14" id="KW-0456">Lyase</keyword>
<evidence type="ECO:0000256" key="9">
    <source>
        <dbReference type="ARBA" id="ARBA00022898"/>
    </source>
</evidence>
<dbReference type="Pfam" id="PF14821">
    <property type="entry name" value="Thr_synth_N"/>
    <property type="match status" value="1"/>
</dbReference>
<dbReference type="Gene3D" id="3.40.50.1100">
    <property type="match status" value="2"/>
</dbReference>
<evidence type="ECO:0000259" key="12">
    <source>
        <dbReference type="Pfam" id="PF00291"/>
    </source>
</evidence>
<dbReference type="EMBL" id="JAGFNZ010000007">
    <property type="protein sequence ID" value="MBW7574026.1"/>
    <property type="molecule type" value="Genomic_DNA"/>
</dbReference>
<name>A0ABS7DSC9_9FIRM</name>
<protein>
    <recommendedName>
        <fullName evidence="6 11">Threonine synthase</fullName>
        <ecNumber evidence="5 11">4.2.3.1</ecNumber>
    </recommendedName>
</protein>
<dbReference type="InterPro" id="IPR037158">
    <property type="entry name" value="Thr_synth_N_sf"/>
</dbReference>